<dbReference type="Proteomes" id="UP000031970">
    <property type="component" value="Unassembled WGS sequence"/>
</dbReference>
<proteinExistence type="predicted"/>
<dbReference type="EMBL" id="JSXS01000118">
    <property type="protein sequence ID" value="KIL30503.1"/>
    <property type="molecule type" value="Genomic_DNA"/>
</dbReference>
<evidence type="ECO:0000313" key="1">
    <source>
        <dbReference type="EMBL" id="KIL30503.1"/>
    </source>
</evidence>
<accession>A0ABD3ZQJ8</accession>
<protein>
    <submittedName>
        <fullName evidence="1">Uncharacterized protein</fullName>
    </submittedName>
</protein>
<comment type="caution">
    <text evidence="1">The sequence shown here is derived from an EMBL/GenBank/DDBJ whole genome shotgun (WGS) entry which is preliminary data.</text>
</comment>
<gene>
    <name evidence="1" type="ORF">B4067_4803</name>
</gene>
<organism evidence="1 2">
    <name type="scientific">Bacillus subtilis subsp. subtilis</name>
    <dbReference type="NCBI Taxonomy" id="135461"/>
    <lineage>
        <taxon>Bacteria</taxon>
        <taxon>Bacillati</taxon>
        <taxon>Bacillota</taxon>
        <taxon>Bacilli</taxon>
        <taxon>Bacillales</taxon>
        <taxon>Bacillaceae</taxon>
        <taxon>Bacillus</taxon>
    </lineage>
</organism>
<sequence length="130" mass="15229">MDNELKLSLGKLFGEIYRIQKQQGICDKSDNRIFGLLNGFEEEIKSEFEGLNFYSEDKVNAVCDKLQPYYANEKDISDMPSFSQFRLELEHESGIKHTEVIDILKYLYSKNAYQLEIDRLGNFKLNENDI</sequence>
<reference evidence="1 2" key="1">
    <citation type="submission" date="2014-11" db="EMBL/GenBank/DDBJ databases">
        <title>Draft Genome Sequences of Nine Bacillus subtilis Strains that Form Spores with High Heat-Resistance.</title>
        <authorList>
            <person name="Krawcyk A.O."/>
            <person name="Berendsen E.M."/>
            <person name="de Jong A."/>
            <person name="Holsappel S."/>
            <person name="Eijlander R.T."/>
            <person name="Wells-Bennik M."/>
            <person name="Kuipers O.P."/>
        </authorList>
    </citation>
    <scope>NUCLEOTIDE SEQUENCE [LARGE SCALE GENOMIC DNA]</scope>
    <source>
        <strain evidence="1 2">B4067</strain>
    </source>
</reference>
<name>A0ABD3ZQJ8_BACIU</name>
<dbReference type="AlphaFoldDB" id="A0ABD3ZQJ8"/>
<evidence type="ECO:0000313" key="2">
    <source>
        <dbReference type="Proteomes" id="UP000031970"/>
    </source>
</evidence>
<dbReference type="RefSeq" id="WP_041056308.1">
    <property type="nucleotide sequence ID" value="NZ_JSXS01000118.1"/>
</dbReference>